<dbReference type="InterPro" id="IPR015943">
    <property type="entry name" value="WD40/YVTN_repeat-like_dom_sf"/>
</dbReference>
<dbReference type="PANTHER" id="PTHR40274">
    <property type="entry name" value="VIRGINIAMYCIN B LYASE"/>
    <property type="match status" value="1"/>
</dbReference>
<proteinExistence type="predicted"/>
<dbReference type="Gene3D" id="2.130.10.10">
    <property type="entry name" value="YVTN repeat-like/Quinoprotein amine dehydrogenase"/>
    <property type="match status" value="2"/>
</dbReference>
<evidence type="ECO:0000313" key="1">
    <source>
        <dbReference type="EMBL" id="CBI01476.1"/>
    </source>
</evidence>
<comment type="caution">
    <text evidence="1">The sequence shown here is derived from an EMBL/GenBank/DDBJ whole genome shotgun (WGS) entry which is preliminary data.</text>
</comment>
<protein>
    <recommendedName>
        <fullName evidence="2">Virginiamycin B lyase</fullName>
    </recommendedName>
</protein>
<dbReference type="PANTHER" id="PTHR40274:SF3">
    <property type="entry name" value="VIRGINIAMYCIN B LYASE"/>
    <property type="match status" value="1"/>
</dbReference>
<dbReference type="PROSITE" id="PS51257">
    <property type="entry name" value="PROKAR_LIPOPROTEIN"/>
    <property type="match status" value="1"/>
</dbReference>
<sequence>MKPASLFVVALLGLLTACSGANGTAAVAPPRPSTNEATSTATFRITIPTPPPSVSSSTRKPQYVSYRVESLQISGTGLDAPNNSVTANVTPTSPGCSGTPSVCAVQIPTNIGLSESFSITAYASTGGTGSVLSTGKVTTSIASGLTNTITVALNPVQTLATGGTFATSIATAPNGTLFVNTGSAIANYDPATGTFTACNSSVTIGSPDRLVIGPDGNLWVPVSSTGIEKIALSGSACGASATYTASIGVPSSLISGSDGNLWFVESSGNVDKMTPSGTLTTAIATIAHFGTWALGPSGNLWIATTTGAISTLTTSGTLTALATLPAPPVQLVLGSDGNMWAFAGTTVSKITPTGTVTNYTLTLPETYPAAALGPDGNIWYFSFSALGWGVENVTPAGTSTILSNFSQSVTYGGGNIAFGSDGNLYFDGGPNLYEFVR</sequence>
<gene>
    <name evidence="1" type="ORF">CARN4_1797</name>
</gene>
<reference evidence="1" key="1">
    <citation type="submission" date="2009-10" db="EMBL/GenBank/DDBJ databases">
        <title>Diversity of trophic interactions inside an arsenic-rich microbial ecosystem.</title>
        <authorList>
            <person name="Bertin P.N."/>
            <person name="Heinrich-Salmeron A."/>
            <person name="Pelletier E."/>
            <person name="Goulhen-Chollet F."/>
            <person name="Arsene-Ploetze F."/>
            <person name="Gallien S."/>
            <person name="Calteau A."/>
            <person name="Vallenet D."/>
            <person name="Casiot C."/>
            <person name="Chane-Woon-Ming B."/>
            <person name="Giloteaux L."/>
            <person name="Barakat M."/>
            <person name="Bonnefoy V."/>
            <person name="Bruneel O."/>
            <person name="Chandler M."/>
            <person name="Cleiss J."/>
            <person name="Duran R."/>
            <person name="Elbaz-Poulichet F."/>
            <person name="Fonknechten N."/>
            <person name="Lauga B."/>
            <person name="Mornico D."/>
            <person name="Ortet P."/>
            <person name="Schaeffer C."/>
            <person name="Siguier P."/>
            <person name="Alexander Thil Smith A."/>
            <person name="Van Dorsselaer A."/>
            <person name="Weissenbach J."/>
            <person name="Medigue C."/>
            <person name="Le Paslier D."/>
        </authorList>
    </citation>
    <scope>NUCLEOTIDE SEQUENCE</scope>
</reference>
<name>E6Q2R6_9ZZZZ</name>
<evidence type="ECO:0008006" key="2">
    <source>
        <dbReference type="Google" id="ProtNLM"/>
    </source>
</evidence>
<dbReference type="EMBL" id="CABO01000019">
    <property type="protein sequence ID" value="CBI01476.1"/>
    <property type="molecule type" value="Genomic_DNA"/>
</dbReference>
<organism evidence="1">
    <name type="scientific">mine drainage metagenome</name>
    <dbReference type="NCBI Taxonomy" id="410659"/>
    <lineage>
        <taxon>unclassified sequences</taxon>
        <taxon>metagenomes</taxon>
        <taxon>ecological metagenomes</taxon>
    </lineage>
</organism>
<dbReference type="InterPro" id="IPR051344">
    <property type="entry name" value="Vgb"/>
</dbReference>
<dbReference type="Pfam" id="PF24684">
    <property type="entry name" value="Vgb_lyase"/>
    <property type="match status" value="1"/>
</dbReference>
<dbReference type="SUPFAM" id="SSF63829">
    <property type="entry name" value="Calcium-dependent phosphotriesterase"/>
    <property type="match status" value="1"/>
</dbReference>
<accession>E6Q2R6</accession>
<dbReference type="AlphaFoldDB" id="E6Q2R6"/>